<feature type="region of interest" description="Disordered" evidence="1">
    <location>
        <begin position="409"/>
        <end position="467"/>
    </location>
</feature>
<proteinExistence type="predicted"/>
<reference evidence="3" key="2">
    <citation type="submission" date="2023-05" db="EMBL/GenBank/DDBJ databases">
        <authorList>
            <consortium name="Lawrence Berkeley National Laboratory"/>
            <person name="Steindorff A."/>
            <person name="Hensen N."/>
            <person name="Bonometti L."/>
            <person name="Westerberg I."/>
            <person name="Brannstrom I.O."/>
            <person name="Guillou S."/>
            <person name="Cros-Aarteil S."/>
            <person name="Calhoun S."/>
            <person name="Haridas S."/>
            <person name="Kuo A."/>
            <person name="Mondo S."/>
            <person name="Pangilinan J."/>
            <person name="Riley R."/>
            <person name="Labutti K."/>
            <person name="Andreopoulos B."/>
            <person name="Lipzen A."/>
            <person name="Chen C."/>
            <person name="Yanf M."/>
            <person name="Daum C."/>
            <person name="Ng V."/>
            <person name="Clum A."/>
            <person name="Ohm R."/>
            <person name="Martin F."/>
            <person name="Silar P."/>
            <person name="Natvig D."/>
            <person name="Lalanne C."/>
            <person name="Gautier V."/>
            <person name="Ament-Velasquez S.L."/>
            <person name="Kruys A."/>
            <person name="Hutchinson M.I."/>
            <person name="Powell A.J."/>
            <person name="Barry K."/>
            <person name="Miller A.N."/>
            <person name="Grigoriev I.V."/>
            <person name="Debuchy R."/>
            <person name="Gladieux P."/>
            <person name="Thoren M.H."/>
            <person name="Johannesson H."/>
        </authorList>
    </citation>
    <scope>NUCLEOTIDE SEQUENCE</scope>
    <source>
        <strain evidence="3">CBS 103.79</strain>
    </source>
</reference>
<protein>
    <recommendedName>
        <fullName evidence="2">C2H2-type domain-containing protein</fullName>
    </recommendedName>
</protein>
<dbReference type="SMART" id="SM00355">
    <property type="entry name" value="ZnF_C2H2"/>
    <property type="match status" value="2"/>
</dbReference>
<dbReference type="Pfam" id="PF10680">
    <property type="entry name" value="RRN9"/>
    <property type="match status" value="1"/>
</dbReference>
<dbReference type="AlphaFoldDB" id="A0AAN6MSA6"/>
<feature type="region of interest" description="Disordered" evidence="1">
    <location>
        <begin position="262"/>
        <end position="303"/>
    </location>
</feature>
<evidence type="ECO:0000313" key="4">
    <source>
        <dbReference type="Proteomes" id="UP001303889"/>
    </source>
</evidence>
<comment type="caution">
    <text evidence="3">The sequence shown here is derived from an EMBL/GenBank/DDBJ whole genome shotgun (WGS) entry which is preliminary data.</text>
</comment>
<accession>A0AAN6MSA6</accession>
<organism evidence="3 4">
    <name type="scientific">Staphylotrichum tortipilum</name>
    <dbReference type="NCBI Taxonomy" id="2831512"/>
    <lineage>
        <taxon>Eukaryota</taxon>
        <taxon>Fungi</taxon>
        <taxon>Dikarya</taxon>
        <taxon>Ascomycota</taxon>
        <taxon>Pezizomycotina</taxon>
        <taxon>Sordariomycetes</taxon>
        <taxon>Sordariomycetidae</taxon>
        <taxon>Sordariales</taxon>
        <taxon>Chaetomiaceae</taxon>
        <taxon>Staphylotrichum</taxon>
    </lineage>
</organism>
<feature type="region of interest" description="Disordered" evidence="1">
    <location>
        <begin position="534"/>
        <end position="591"/>
    </location>
</feature>
<dbReference type="EMBL" id="MU855372">
    <property type="protein sequence ID" value="KAK3905078.1"/>
    <property type="molecule type" value="Genomic_DNA"/>
</dbReference>
<feature type="region of interest" description="Disordered" evidence="1">
    <location>
        <begin position="624"/>
        <end position="660"/>
    </location>
</feature>
<feature type="region of interest" description="Disordered" evidence="1">
    <location>
        <begin position="691"/>
        <end position="752"/>
    </location>
</feature>
<feature type="compositionally biased region" description="Acidic residues" evidence="1">
    <location>
        <begin position="349"/>
        <end position="362"/>
    </location>
</feature>
<sequence length="752" mass="82539">MDTTSPEPDDLTPPPNPYPSTPRQTASPRRTPRPQHPNLPTPRASFPTPHASFPTPQQPPSTDDDDDAYQPPSTSSASEGASPPAADNKPTKASKDGPIPRGRDHEEEEEEDEDETRPNRWRGHPSTWLGWTERERGVCTALENVRGRELGVHLYNAVGLRRGFRGEWGDGGGGGGKGWDIGKSWTAWPVEGPRGDVLLPRTADGNEGWTVRRGEEGRFAGSELEEEISAAILRGAKERFWKRGLEEKGEVGREEVMPSVEVAETEGETDGGPVTGMEEEEEDGEGRATRKRRRSPSFTPVFSADDDRSYALLRPAARRIMAKLDDTLTILHNQRVAGLGNVGESSASDGDETDAEAVEEPQPEPQEKATPPPKGRGGRPRKVQVPWEGETEQEMLIRVAREGKRKLPAFARAESEDRSRSRSRSRSVGRGRRSVSVSSRASSRASSQGSSQASSRGSSASGDTNREKRIARWGLRDWRDVLGAAALAGFPPDVIARATQRCATLFREPMTMHTLHAASAGSGKTGRNTVRYVPGTALPPSSDEMDSEEEELAQRRIVSRQASSRLTAVSSPERQSETPAPADLRSRSGTPGVLLCPHPGCPRAVRPFTKTSNWKRHLEQVHDGQADAAELPEAEASLRQRKTPPRRRSRSGTPAGKATHFCHYADCPRALEGFTKRTNLARHLQLVHGKRAAEETEEEESADEMDGGVHVDRFLKPIKLRKGWRGDDATQRQARSRKKARAGSEELDSAFF</sequence>
<feature type="region of interest" description="Disordered" evidence="1">
    <location>
        <begin position="1"/>
        <end position="127"/>
    </location>
</feature>
<feature type="compositionally biased region" description="Basic residues" evidence="1">
    <location>
        <begin position="639"/>
        <end position="650"/>
    </location>
</feature>
<feature type="region of interest" description="Disordered" evidence="1">
    <location>
        <begin position="340"/>
        <end position="396"/>
    </location>
</feature>
<dbReference type="Proteomes" id="UP001303889">
    <property type="component" value="Unassembled WGS sequence"/>
</dbReference>
<feature type="domain" description="C2H2-type" evidence="2">
    <location>
        <begin position="660"/>
        <end position="688"/>
    </location>
</feature>
<keyword evidence="4" id="KW-1185">Reference proteome</keyword>
<evidence type="ECO:0000259" key="2">
    <source>
        <dbReference type="SMART" id="SM00355"/>
    </source>
</evidence>
<feature type="compositionally biased region" description="Acidic residues" evidence="1">
    <location>
        <begin position="106"/>
        <end position="115"/>
    </location>
</feature>
<evidence type="ECO:0000313" key="3">
    <source>
        <dbReference type="EMBL" id="KAK3905078.1"/>
    </source>
</evidence>
<feature type="compositionally biased region" description="Polar residues" evidence="1">
    <location>
        <begin position="560"/>
        <end position="573"/>
    </location>
</feature>
<name>A0AAN6MSA6_9PEZI</name>
<feature type="compositionally biased region" description="Basic residues" evidence="1">
    <location>
        <begin position="421"/>
        <end position="433"/>
    </location>
</feature>
<feature type="compositionally biased region" description="Pro residues" evidence="1">
    <location>
        <begin position="11"/>
        <end position="20"/>
    </location>
</feature>
<dbReference type="InterPro" id="IPR019622">
    <property type="entry name" value="Rrn9_dom"/>
</dbReference>
<gene>
    <name evidence="3" type="ORF">C8A05DRAFT_13079</name>
</gene>
<feature type="compositionally biased region" description="Low complexity" evidence="1">
    <location>
        <begin position="69"/>
        <end position="86"/>
    </location>
</feature>
<feature type="domain" description="C2H2-type" evidence="2">
    <location>
        <begin position="594"/>
        <end position="622"/>
    </location>
</feature>
<dbReference type="InterPro" id="IPR013087">
    <property type="entry name" value="Znf_C2H2_type"/>
</dbReference>
<feature type="compositionally biased region" description="Acidic residues" evidence="1">
    <location>
        <begin position="695"/>
        <end position="706"/>
    </location>
</feature>
<evidence type="ECO:0000256" key="1">
    <source>
        <dbReference type="SAM" id="MobiDB-lite"/>
    </source>
</evidence>
<reference evidence="3" key="1">
    <citation type="journal article" date="2023" name="Mol. Phylogenet. Evol.">
        <title>Genome-scale phylogeny and comparative genomics of the fungal order Sordariales.</title>
        <authorList>
            <person name="Hensen N."/>
            <person name="Bonometti L."/>
            <person name="Westerberg I."/>
            <person name="Brannstrom I.O."/>
            <person name="Guillou S."/>
            <person name="Cros-Aarteil S."/>
            <person name="Calhoun S."/>
            <person name="Haridas S."/>
            <person name="Kuo A."/>
            <person name="Mondo S."/>
            <person name="Pangilinan J."/>
            <person name="Riley R."/>
            <person name="LaButti K."/>
            <person name="Andreopoulos B."/>
            <person name="Lipzen A."/>
            <person name="Chen C."/>
            <person name="Yan M."/>
            <person name="Daum C."/>
            <person name="Ng V."/>
            <person name="Clum A."/>
            <person name="Steindorff A."/>
            <person name="Ohm R.A."/>
            <person name="Martin F."/>
            <person name="Silar P."/>
            <person name="Natvig D.O."/>
            <person name="Lalanne C."/>
            <person name="Gautier V."/>
            <person name="Ament-Velasquez S.L."/>
            <person name="Kruys A."/>
            <person name="Hutchinson M.I."/>
            <person name="Powell A.J."/>
            <person name="Barry K."/>
            <person name="Miller A.N."/>
            <person name="Grigoriev I.V."/>
            <person name="Debuchy R."/>
            <person name="Gladieux P."/>
            <person name="Hiltunen Thoren M."/>
            <person name="Johannesson H."/>
        </authorList>
    </citation>
    <scope>NUCLEOTIDE SEQUENCE</scope>
    <source>
        <strain evidence="3">CBS 103.79</strain>
    </source>
</reference>
<feature type="compositionally biased region" description="Low complexity" evidence="1">
    <location>
        <begin position="434"/>
        <end position="462"/>
    </location>
</feature>